<evidence type="ECO:0000313" key="2">
    <source>
        <dbReference type="EMBL" id="MBB3938682.1"/>
    </source>
</evidence>
<feature type="transmembrane region" description="Helical" evidence="1">
    <location>
        <begin position="86"/>
        <end position="108"/>
    </location>
</feature>
<evidence type="ECO:0000313" key="3">
    <source>
        <dbReference type="Proteomes" id="UP000561459"/>
    </source>
</evidence>
<keyword evidence="3" id="KW-1185">Reference proteome</keyword>
<dbReference type="RefSeq" id="WP_343055745.1">
    <property type="nucleotide sequence ID" value="NZ_JACIDY010000001.1"/>
</dbReference>
<keyword evidence="1" id="KW-0472">Membrane</keyword>
<evidence type="ECO:0008006" key="4">
    <source>
        <dbReference type="Google" id="ProtNLM"/>
    </source>
</evidence>
<keyword evidence="1" id="KW-0812">Transmembrane</keyword>
<reference evidence="2 3" key="1">
    <citation type="submission" date="2020-08" db="EMBL/GenBank/DDBJ databases">
        <title>Genomic Encyclopedia of Type Strains, Phase IV (KMG-IV): sequencing the most valuable type-strain genomes for metagenomic binning, comparative biology and taxonomic classification.</title>
        <authorList>
            <person name="Goeker M."/>
        </authorList>
    </citation>
    <scope>NUCLEOTIDE SEQUENCE [LARGE SCALE GENOMIC DNA]</scope>
    <source>
        <strain evidence="2 3">DSM 27568</strain>
    </source>
</reference>
<gene>
    <name evidence="2" type="ORF">GGR39_000311</name>
</gene>
<comment type="caution">
    <text evidence="2">The sequence shown here is derived from an EMBL/GenBank/DDBJ whole genome shotgun (WGS) entry which is preliminary data.</text>
</comment>
<accession>A0A7W6C595</accession>
<dbReference type="Proteomes" id="UP000561459">
    <property type="component" value="Unassembled WGS sequence"/>
</dbReference>
<protein>
    <recommendedName>
        <fullName evidence="4">DUF3617 family protein</fullName>
    </recommendedName>
</protein>
<dbReference type="EMBL" id="JACIDY010000001">
    <property type="protein sequence ID" value="MBB3938682.1"/>
    <property type="molecule type" value="Genomic_DNA"/>
</dbReference>
<evidence type="ECO:0000256" key="1">
    <source>
        <dbReference type="SAM" id="Phobius"/>
    </source>
</evidence>
<name>A0A7W6C595_9SPHN</name>
<dbReference type="AlphaFoldDB" id="A0A7W6C595"/>
<sequence length="219" mass="24018">MTRAETAACESGAPLLAWKDDLGALALQVRHWKPISQSPSLQKRLPGCLIERLANGCADDIYRHRRILAASFKKSSGTHPFMSLKMVLMTAAAALGLAGGVYGGGVLAQVRPLAMLDRLEPGDWELRERDGAGVPRHICLRDGRRLIQLRHPGEVCSRIAVEDTDSQITVQYTCRGRGYGRTQIRRESPSLVQIDTQGISKGLPFAFSAEARRVGSCRR</sequence>
<keyword evidence="1" id="KW-1133">Transmembrane helix</keyword>
<proteinExistence type="predicted"/>
<organism evidence="2 3">
    <name type="scientific">Novosphingobium fluoreni</name>
    <dbReference type="NCBI Taxonomy" id="1391222"/>
    <lineage>
        <taxon>Bacteria</taxon>
        <taxon>Pseudomonadati</taxon>
        <taxon>Pseudomonadota</taxon>
        <taxon>Alphaproteobacteria</taxon>
        <taxon>Sphingomonadales</taxon>
        <taxon>Sphingomonadaceae</taxon>
        <taxon>Novosphingobium</taxon>
    </lineage>
</organism>